<dbReference type="RefSeq" id="XP_004367181.1">
    <property type="nucleotide sequence ID" value="XM_004367124.1"/>
</dbReference>
<evidence type="ECO:0000313" key="2">
    <source>
        <dbReference type="EMBL" id="EGG20198.1"/>
    </source>
</evidence>
<sequence>MVNIYIYIHMDDKYFWNVYRNIFLNHCIRRYIRHEDAMFNLVVSPMKERDSFTLAKHGHYSILADRIKNNDESLIIHKVVLVGLIVSSINDDYNLVVKLLSLKFSESIVQTVIQQQQQQHIDNQQQNINNQQQQQQEDKSLNLLNEDITTECVKLDRLFVLDYLIDNGQHAISPNIVIETALKQRGSSTRVDYRTKVLHWVLKRFPTNVEQFKMKTHPLCFRVGRILETGDVSLIKAYTRATTNATVPPVYNKRFLVVLPNTIRRQYELANGNIGSTFEPTKIAVLKRHPWLLNNDDDQDVLDTLVLNQLELEYGEMKDVKRLQDIIRLELDTAVSRGGGVGRVEDIIRQIIHIKTQTSDRNKRALPSSVGLLDAVPRRNQYNTKLTGQSFTPTIYHAIISMCTLDQVKFATSLMDPTTIKQPVYQKHTFIMILGRKDSQATDVFKYLDDNDLLNTEFLFSTMMSSRFSYLRVYTPDMLKLALTKSKLFSSWSMFLPPSWSVGQSGRSSIMTRELLDFLIDNHAITHVSSKLILGLSQLRDRGLLEYLFSRFPKQQRCFVPIHQPGATTFIRLICQRFKYIQIGIRGINAIIAMNSDEMFKLVIPQLHKQDEIKLLNDGMSERQTNK</sequence>
<proteinExistence type="predicted"/>
<organism evidence="2 3">
    <name type="scientific">Cavenderia fasciculata</name>
    <name type="common">Slime mold</name>
    <name type="synonym">Dictyostelium fasciculatum</name>
    <dbReference type="NCBI Taxonomy" id="261658"/>
    <lineage>
        <taxon>Eukaryota</taxon>
        <taxon>Amoebozoa</taxon>
        <taxon>Evosea</taxon>
        <taxon>Eumycetozoa</taxon>
        <taxon>Dictyostelia</taxon>
        <taxon>Acytosteliales</taxon>
        <taxon>Cavenderiaceae</taxon>
        <taxon>Cavenderia</taxon>
    </lineage>
</organism>
<dbReference type="EMBL" id="GL883013">
    <property type="protein sequence ID" value="EGG20198.1"/>
    <property type="molecule type" value="Genomic_DNA"/>
</dbReference>
<gene>
    <name evidence="2" type="ORF">DFA_07318</name>
</gene>
<evidence type="ECO:0000313" key="3">
    <source>
        <dbReference type="Proteomes" id="UP000007797"/>
    </source>
</evidence>
<feature type="coiled-coil region" evidence="1">
    <location>
        <begin position="114"/>
        <end position="141"/>
    </location>
</feature>
<evidence type="ECO:0000256" key="1">
    <source>
        <dbReference type="SAM" id="Coils"/>
    </source>
</evidence>
<name>F4PW34_CACFS</name>
<accession>F4PW34</accession>
<keyword evidence="1" id="KW-0175">Coiled coil</keyword>
<dbReference type="GeneID" id="14872472"/>
<reference evidence="3" key="1">
    <citation type="journal article" date="2011" name="Genome Res.">
        <title>Phylogeny-wide analysis of social amoeba genomes highlights ancient origins for complex intercellular communication.</title>
        <authorList>
            <person name="Heidel A.J."/>
            <person name="Lawal H.M."/>
            <person name="Felder M."/>
            <person name="Schilde C."/>
            <person name="Helps N.R."/>
            <person name="Tunggal B."/>
            <person name="Rivero F."/>
            <person name="John U."/>
            <person name="Schleicher M."/>
            <person name="Eichinger L."/>
            <person name="Platzer M."/>
            <person name="Noegel A.A."/>
            <person name="Schaap P."/>
            <person name="Gloeckner G."/>
        </authorList>
    </citation>
    <scope>NUCLEOTIDE SEQUENCE [LARGE SCALE GENOMIC DNA]</scope>
    <source>
        <strain evidence="3">SH3</strain>
    </source>
</reference>
<dbReference type="Proteomes" id="UP000007797">
    <property type="component" value="Unassembled WGS sequence"/>
</dbReference>
<dbReference type="KEGG" id="dfa:DFA_07318"/>
<protein>
    <submittedName>
        <fullName evidence="2">Uncharacterized protein</fullName>
    </submittedName>
</protein>
<dbReference type="AlphaFoldDB" id="F4PW34"/>
<keyword evidence="3" id="KW-1185">Reference proteome</keyword>